<dbReference type="InterPro" id="IPR011249">
    <property type="entry name" value="Metalloenz_LuxS/M16"/>
</dbReference>
<evidence type="ECO:0000259" key="3">
    <source>
        <dbReference type="Pfam" id="PF05193"/>
    </source>
</evidence>
<dbReference type="GO" id="GO:0046872">
    <property type="term" value="F:metal ion binding"/>
    <property type="evidence" value="ECO:0007669"/>
    <property type="project" value="InterPro"/>
</dbReference>
<organism evidence="4 5">
    <name type="scientific">Fibrobacter succinogenes</name>
    <name type="common">Bacteroides succinogenes</name>
    <dbReference type="NCBI Taxonomy" id="833"/>
    <lineage>
        <taxon>Bacteria</taxon>
        <taxon>Pseudomonadati</taxon>
        <taxon>Fibrobacterota</taxon>
        <taxon>Fibrobacteria</taxon>
        <taxon>Fibrobacterales</taxon>
        <taxon>Fibrobacteraceae</taxon>
        <taxon>Fibrobacter</taxon>
    </lineage>
</organism>
<reference evidence="4 5" key="1">
    <citation type="submission" date="2017-08" db="EMBL/GenBank/DDBJ databases">
        <authorList>
            <person name="de Groot N.N."/>
        </authorList>
    </citation>
    <scope>NUCLEOTIDE SEQUENCE [LARGE SCALE GENOMIC DNA]</scope>
    <source>
        <strain evidence="4 5">HM2</strain>
    </source>
</reference>
<feature type="domain" description="Peptidase M16 C-terminal" evidence="3">
    <location>
        <begin position="170"/>
        <end position="343"/>
    </location>
</feature>
<accession>A0A380S6F1</accession>
<dbReference type="SUPFAM" id="SSF63411">
    <property type="entry name" value="LuxS/MPP-like metallohydrolase"/>
    <property type="match status" value="2"/>
</dbReference>
<evidence type="ECO:0000313" key="4">
    <source>
        <dbReference type="EMBL" id="SUQ24081.1"/>
    </source>
</evidence>
<evidence type="ECO:0000256" key="1">
    <source>
        <dbReference type="ARBA" id="ARBA00007261"/>
    </source>
</evidence>
<dbReference type="Proteomes" id="UP000255423">
    <property type="component" value="Unassembled WGS sequence"/>
</dbReference>
<sequence>MKQNIKQTVLENGITILTDYMPHAYSAAVGVWVPRGSRHEASDEFGLSHFYEHLVFKGTENRTALEIAHAIEDRGGNLEAYTTRQETGFYAQVESSDMPLAIDVISDMLMHPRFDKKEMEKERHVIIEEVHSYDDIPEELVGDIFNAIHFKGCGIAHSITGNVKQVQALTRKQMLKYGHQVTDEIPLYVCASGKVKHEELVELCAKKFEQKKINGITPEDIYTPNQGIKIVQKSDITQSNLFWGLSFDRSQMSDRDRCAFSLFNVAMGAGMASRLFQKIREDKGLAYSVYSTADLYKDCVDWGISLATEPHQLKTALALSIAEVKKFLRHGFIKDELERTKTNILGGLHLGADSPEKRVLRMAEQTLHLGEFHTMEDVEKKIRAITEDEVLATVNRLLSTAKYSIAVVEPKSKKKTVLDVDLF</sequence>
<dbReference type="AlphaFoldDB" id="A0A380S6F1"/>
<dbReference type="PANTHER" id="PTHR11851">
    <property type="entry name" value="METALLOPROTEASE"/>
    <property type="match status" value="1"/>
</dbReference>
<dbReference type="InterPro" id="IPR007863">
    <property type="entry name" value="Peptidase_M16_C"/>
</dbReference>
<dbReference type="EMBL" id="UHJL01000002">
    <property type="protein sequence ID" value="SUQ24081.1"/>
    <property type="molecule type" value="Genomic_DNA"/>
</dbReference>
<gene>
    <name evidence="4" type="ORF">SAMN05661053_1472</name>
</gene>
<protein>
    <submittedName>
        <fullName evidence="4">Predicted Zn-dependent peptidase</fullName>
    </submittedName>
</protein>
<dbReference type="InterPro" id="IPR011765">
    <property type="entry name" value="Pept_M16_N"/>
</dbReference>
<dbReference type="RefSeq" id="WP_109572669.1">
    <property type="nucleotide sequence ID" value="NZ_UHJL01000002.1"/>
</dbReference>
<name>A0A380S6F1_FIBSU</name>
<proteinExistence type="inferred from homology"/>
<dbReference type="Gene3D" id="3.30.830.10">
    <property type="entry name" value="Metalloenzyme, LuxS/M16 peptidase-like"/>
    <property type="match status" value="2"/>
</dbReference>
<feature type="domain" description="Peptidase M16 N-terminal" evidence="2">
    <location>
        <begin position="16"/>
        <end position="155"/>
    </location>
</feature>
<dbReference type="Pfam" id="PF05193">
    <property type="entry name" value="Peptidase_M16_C"/>
    <property type="match status" value="1"/>
</dbReference>
<dbReference type="InterPro" id="IPR050361">
    <property type="entry name" value="MPP/UQCRC_Complex"/>
</dbReference>
<dbReference type="Pfam" id="PF00675">
    <property type="entry name" value="Peptidase_M16"/>
    <property type="match status" value="1"/>
</dbReference>
<comment type="similarity">
    <text evidence="1">Belongs to the peptidase M16 family.</text>
</comment>
<evidence type="ECO:0000259" key="2">
    <source>
        <dbReference type="Pfam" id="PF00675"/>
    </source>
</evidence>
<evidence type="ECO:0000313" key="5">
    <source>
        <dbReference type="Proteomes" id="UP000255423"/>
    </source>
</evidence>
<dbReference type="PANTHER" id="PTHR11851:SF49">
    <property type="entry name" value="MITOCHONDRIAL-PROCESSING PEPTIDASE SUBUNIT ALPHA"/>
    <property type="match status" value="1"/>
</dbReference>